<dbReference type="EMBL" id="BK032529">
    <property type="protein sequence ID" value="DAF45984.1"/>
    <property type="molecule type" value="Genomic_DNA"/>
</dbReference>
<protein>
    <submittedName>
        <fullName evidence="3">Repressor domain protein</fullName>
    </submittedName>
</protein>
<evidence type="ECO:0000256" key="1">
    <source>
        <dbReference type="SAM" id="Coils"/>
    </source>
</evidence>
<sequence>MLEYTNEEFGRIRVELITSKTYFYAADVCRILGKGTWTGTYTQRYAGKEHIKQIKNGLKKANLIDFDGVMNLCEKAQAKTSNLLREVAERITFYVEILEESFNGTRYLPLFKDEQQDYENAAGDFKVFHHPIFGKIRATLINENMYFYSTDICRALGFKRYGSVYTNRYAGGENLKQIVSESMRGTRCINVISIAGVRNLCQRSKLSPDTISDFSNWLHNATKQGKKPDATDREKPEEAVEEPLEEIAEGKVDALFEKALENLKNKAEEEKAAVEEKQVVNSNFTTFQNVEFGEIRTEVINNEVWFVGKDVADILGYQNGSRDINRHVDEEDRHKIMLFDGKQDKETIIINESGLYSLILSSKLESAKRFKRWVTSEVLPSIRKTGSYQKPDPTAEPLNTFEQIRLLATGTTELAQQVTHLSEEVTELKTDMPLYGCEIDEVQQHVKRKGVQCLGGKDSEAYADGSIRSQVYKDIYSQLKREYGCVSTYKSIKRKYIADVHDFIDCYQLPTVLEEQITAANAQQRLF</sequence>
<dbReference type="Pfam" id="PF02498">
    <property type="entry name" value="Bro-N"/>
    <property type="match status" value="1"/>
</dbReference>
<proteinExistence type="predicted"/>
<name>A0A8S5S4Y4_9CAUD</name>
<feature type="coiled-coil region" evidence="1">
    <location>
        <begin position="253"/>
        <end position="280"/>
    </location>
</feature>
<accession>A0A8S5S4Y4</accession>
<dbReference type="PROSITE" id="PS51750">
    <property type="entry name" value="BRO_N"/>
    <property type="match status" value="1"/>
</dbReference>
<organism evidence="3">
    <name type="scientific">Myoviridae sp. cthAo37</name>
    <dbReference type="NCBI Taxonomy" id="2827701"/>
    <lineage>
        <taxon>Viruses</taxon>
        <taxon>Duplodnaviria</taxon>
        <taxon>Heunggongvirae</taxon>
        <taxon>Uroviricota</taxon>
        <taxon>Caudoviricetes</taxon>
    </lineage>
</organism>
<dbReference type="PANTHER" id="PTHR36180">
    <property type="entry name" value="DNA-BINDING PROTEIN-RELATED-RELATED"/>
    <property type="match status" value="1"/>
</dbReference>
<evidence type="ECO:0000259" key="2">
    <source>
        <dbReference type="PROSITE" id="PS51750"/>
    </source>
</evidence>
<keyword evidence="1" id="KW-0175">Coiled coil</keyword>
<dbReference type="InterPro" id="IPR018878">
    <property type="entry name" value="ORF6C_dom"/>
</dbReference>
<dbReference type="Pfam" id="PF10552">
    <property type="entry name" value="ORF6C"/>
    <property type="match status" value="1"/>
</dbReference>
<dbReference type="SMART" id="SM01040">
    <property type="entry name" value="Bro-N"/>
    <property type="match status" value="2"/>
</dbReference>
<feature type="domain" description="Bro-N" evidence="2">
    <location>
        <begin position="284"/>
        <end position="386"/>
    </location>
</feature>
<dbReference type="PANTHER" id="PTHR36180:SF2">
    <property type="entry name" value="BRO FAMILY PROTEIN"/>
    <property type="match status" value="1"/>
</dbReference>
<reference evidence="3" key="1">
    <citation type="journal article" date="2021" name="Proc. Natl. Acad. Sci. U.S.A.">
        <title>A Catalog of Tens of Thousands of Viruses from Human Metagenomes Reveals Hidden Associations with Chronic Diseases.</title>
        <authorList>
            <person name="Tisza M.J."/>
            <person name="Buck C.B."/>
        </authorList>
    </citation>
    <scope>NUCLEOTIDE SEQUENCE</scope>
    <source>
        <strain evidence="3">CthAo37</strain>
    </source>
</reference>
<dbReference type="InterPro" id="IPR003497">
    <property type="entry name" value="BRO_N_domain"/>
</dbReference>
<evidence type="ECO:0000313" key="3">
    <source>
        <dbReference type="EMBL" id="DAF45984.1"/>
    </source>
</evidence>